<dbReference type="PANTHER" id="PTHR30441:SF4">
    <property type="entry name" value="PROTEIN ASMA"/>
    <property type="match status" value="1"/>
</dbReference>
<dbReference type="GO" id="GO:0090313">
    <property type="term" value="P:regulation of protein targeting to membrane"/>
    <property type="evidence" value="ECO:0007669"/>
    <property type="project" value="TreeGrafter"/>
</dbReference>
<reference evidence="4 5" key="1">
    <citation type="submission" date="2016-10" db="EMBL/GenBank/DDBJ databases">
        <authorList>
            <person name="de Groot N.N."/>
        </authorList>
    </citation>
    <scope>NUCLEOTIDE SEQUENCE [LARGE SCALE GENOMIC DNA]</scope>
    <source>
        <strain evidence="4 5">A52C2</strain>
    </source>
</reference>
<feature type="domain" description="AsmA" evidence="3">
    <location>
        <begin position="2"/>
        <end position="160"/>
    </location>
</feature>
<organism evidence="4 5">
    <name type="scientific">Faunimonas pinastri</name>
    <dbReference type="NCBI Taxonomy" id="1855383"/>
    <lineage>
        <taxon>Bacteria</taxon>
        <taxon>Pseudomonadati</taxon>
        <taxon>Pseudomonadota</taxon>
        <taxon>Alphaproteobacteria</taxon>
        <taxon>Hyphomicrobiales</taxon>
        <taxon>Afifellaceae</taxon>
        <taxon>Faunimonas</taxon>
    </lineage>
</organism>
<dbReference type="Proteomes" id="UP000199647">
    <property type="component" value="Unassembled WGS sequence"/>
</dbReference>
<feature type="compositionally biased region" description="Low complexity" evidence="1">
    <location>
        <begin position="596"/>
        <end position="606"/>
    </location>
</feature>
<evidence type="ECO:0000259" key="3">
    <source>
        <dbReference type="Pfam" id="PF05170"/>
    </source>
</evidence>
<feature type="transmembrane region" description="Helical" evidence="2">
    <location>
        <begin position="6"/>
        <end position="26"/>
    </location>
</feature>
<dbReference type="AlphaFoldDB" id="A0A1H9M3A2"/>
<name>A0A1H9M3A2_9HYPH</name>
<proteinExistence type="predicted"/>
<dbReference type="InterPro" id="IPR007844">
    <property type="entry name" value="AsmA"/>
</dbReference>
<dbReference type="GO" id="GO:0005886">
    <property type="term" value="C:plasma membrane"/>
    <property type="evidence" value="ECO:0007669"/>
    <property type="project" value="TreeGrafter"/>
</dbReference>
<dbReference type="STRING" id="1855383.SAMN05216548_112118"/>
<dbReference type="EMBL" id="FOFG01000012">
    <property type="protein sequence ID" value="SER18172.1"/>
    <property type="molecule type" value="Genomic_DNA"/>
</dbReference>
<keyword evidence="2" id="KW-0812">Transmembrane</keyword>
<feature type="compositionally biased region" description="Pro residues" evidence="1">
    <location>
        <begin position="612"/>
        <end position="632"/>
    </location>
</feature>
<feature type="domain" description="AsmA" evidence="3">
    <location>
        <begin position="352"/>
        <end position="493"/>
    </location>
</feature>
<dbReference type="InterPro" id="IPR052894">
    <property type="entry name" value="AsmA-related"/>
</dbReference>
<keyword evidence="5" id="KW-1185">Reference proteome</keyword>
<evidence type="ECO:0000313" key="4">
    <source>
        <dbReference type="EMBL" id="SER18172.1"/>
    </source>
</evidence>
<dbReference type="RefSeq" id="WP_177176884.1">
    <property type="nucleotide sequence ID" value="NZ_FOFG01000012.1"/>
</dbReference>
<evidence type="ECO:0000256" key="1">
    <source>
        <dbReference type="SAM" id="MobiDB-lite"/>
    </source>
</evidence>
<accession>A0A1H9M3A2</accession>
<feature type="region of interest" description="Disordered" evidence="1">
    <location>
        <begin position="596"/>
        <end position="643"/>
    </location>
</feature>
<gene>
    <name evidence="4" type="ORF">SAMN05216548_112118</name>
</gene>
<protein>
    <submittedName>
        <fullName evidence="4">Uncharacterized protein involved in outer membrane biogenesis</fullName>
    </submittedName>
</protein>
<keyword evidence="2" id="KW-0472">Membrane</keyword>
<evidence type="ECO:0000313" key="5">
    <source>
        <dbReference type="Proteomes" id="UP000199647"/>
    </source>
</evidence>
<dbReference type="PANTHER" id="PTHR30441">
    <property type="entry name" value="DUF748 DOMAIN-CONTAINING PROTEIN"/>
    <property type="match status" value="1"/>
</dbReference>
<sequence>MKRLAWLLAAVVLAVFIFGGLVFLLLPRDSLKTRIAEQISAWTGRDVSVRGSPVITLFPGINIKLADVQIAGPPEMKDAELVSMDSLKATIRILPLLIGRVEIASFTMVRPHIQLVRDERARRNWDFDSGAAALQLAFSGDVPLGEFLIQDGTILYTNRASRNSDRLDAVNVGVGWSSVRRPLSLEGSAVWRGENIRIDARADRPFAFLRRRATPIEADIKSTLLNLDFKGEASGVRQIRLNGSLDLSTPSLRGFVGWTGGSIGQGSGLGAASLSGTANYTEDKLSFDDARLVLDGNRAQGAIRLAFGRKPAITGTLASEKVDLTSYVVALAPGAFSKTGSWRDVAINASWLGMMDADIRVSAGTVTAGAFTLTDAAATLGLRNGQLELGLAQSTFCQGTLAGDLSASAAANGKLQVGSVLRASGFDLAQAAPSLHLPQGIRGKASMRANLTSGGSMLSELVTGLAGTADASAQKASLPSIGLAELLQAERAGKSNQPIPATGLVDADSVSLPMTFGDGKAHVAGATSSAPDYAVETTGDITLLDGGLNMTGKVTPSAAPGTAVPFLLTGTVAHPVVQRSANPVVPKTVAPVPAAPAVGETPAAGTSQAPAMNPPTSLPTGPTPTSPVPMSPTPAQSPLATAP</sequence>
<dbReference type="Pfam" id="PF05170">
    <property type="entry name" value="AsmA"/>
    <property type="match status" value="2"/>
</dbReference>
<evidence type="ECO:0000256" key="2">
    <source>
        <dbReference type="SAM" id="Phobius"/>
    </source>
</evidence>
<keyword evidence="2" id="KW-1133">Transmembrane helix</keyword>